<dbReference type="SUPFAM" id="SSF51735">
    <property type="entry name" value="NAD(P)-binding Rossmann-fold domains"/>
    <property type="match status" value="1"/>
</dbReference>
<comment type="pathway">
    <text evidence="3 10">Carbohydrate metabolism; galactose metabolism.</text>
</comment>
<dbReference type="PANTHER" id="PTHR43725:SF53">
    <property type="entry name" value="UDP-ARABINOSE 4-EPIMERASE 1"/>
    <property type="match status" value="1"/>
</dbReference>
<comment type="caution">
    <text evidence="12">The sequence shown here is derived from an EMBL/GenBank/DDBJ whole genome shotgun (WGS) entry which is preliminary data.</text>
</comment>
<dbReference type="CDD" id="cd05247">
    <property type="entry name" value="UDP_G4E_1_SDR_e"/>
    <property type="match status" value="1"/>
</dbReference>
<evidence type="ECO:0000256" key="9">
    <source>
        <dbReference type="ARBA" id="ARBA00023277"/>
    </source>
</evidence>
<evidence type="ECO:0000256" key="4">
    <source>
        <dbReference type="ARBA" id="ARBA00007637"/>
    </source>
</evidence>
<feature type="domain" description="NAD-dependent epimerase/dehydratase" evidence="11">
    <location>
        <begin position="5"/>
        <end position="253"/>
    </location>
</feature>
<dbReference type="Gene3D" id="3.90.25.10">
    <property type="entry name" value="UDP-galactose 4-epimerase, domain 1"/>
    <property type="match status" value="1"/>
</dbReference>
<evidence type="ECO:0000259" key="11">
    <source>
        <dbReference type="Pfam" id="PF01370"/>
    </source>
</evidence>
<dbReference type="EC" id="5.1.3.2" evidence="5 10"/>
<keyword evidence="7 10" id="KW-0520">NAD</keyword>
<dbReference type="GO" id="GO:0033499">
    <property type="term" value="P:galactose catabolic process via UDP-galactose, Leloir pathway"/>
    <property type="evidence" value="ECO:0007669"/>
    <property type="project" value="TreeGrafter"/>
</dbReference>
<dbReference type="InterPro" id="IPR036291">
    <property type="entry name" value="NAD(P)-bd_dom_sf"/>
</dbReference>
<evidence type="ECO:0000256" key="2">
    <source>
        <dbReference type="ARBA" id="ARBA00001911"/>
    </source>
</evidence>
<dbReference type="InterPro" id="IPR001509">
    <property type="entry name" value="Epimerase_deHydtase"/>
</dbReference>
<accession>A0A6N6N1F0</accession>
<evidence type="ECO:0000256" key="8">
    <source>
        <dbReference type="ARBA" id="ARBA00023235"/>
    </source>
</evidence>
<dbReference type="PANTHER" id="PTHR43725">
    <property type="entry name" value="UDP-GLUCOSE 4-EPIMERASE"/>
    <property type="match status" value="1"/>
</dbReference>
<dbReference type="EMBL" id="WAIE01000004">
    <property type="protein sequence ID" value="KAB1441431.1"/>
    <property type="molecule type" value="Genomic_DNA"/>
</dbReference>
<proteinExistence type="inferred from homology"/>
<comment type="catalytic activity">
    <reaction evidence="1 10">
        <text>UDP-alpha-D-glucose = UDP-alpha-D-galactose</text>
        <dbReference type="Rhea" id="RHEA:22168"/>
        <dbReference type="ChEBI" id="CHEBI:58885"/>
        <dbReference type="ChEBI" id="CHEBI:66914"/>
        <dbReference type="EC" id="5.1.3.2"/>
    </reaction>
</comment>
<comment type="cofactor">
    <cofactor evidence="2 10">
        <name>NAD(+)</name>
        <dbReference type="ChEBI" id="CHEBI:57540"/>
    </cofactor>
</comment>
<dbReference type="Gene3D" id="3.40.50.720">
    <property type="entry name" value="NAD(P)-binding Rossmann-like Domain"/>
    <property type="match status" value="1"/>
</dbReference>
<dbReference type="UniPathway" id="UPA00214"/>
<evidence type="ECO:0000256" key="7">
    <source>
        <dbReference type="ARBA" id="ARBA00023027"/>
    </source>
</evidence>
<organism evidence="12 13">
    <name type="scientific">Pseudodesulfovibrio senegalensis</name>
    <dbReference type="NCBI Taxonomy" id="1721087"/>
    <lineage>
        <taxon>Bacteria</taxon>
        <taxon>Pseudomonadati</taxon>
        <taxon>Thermodesulfobacteriota</taxon>
        <taxon>Desulfovibrionia</taxon>
        <taxon>Desulfovibrionales</taxon>
        <taxon>Desulfovibrionaceae</taxon>
    </lineage>
</organism>
<evidence type="ECO:0000256" key="10">
    <source>
        <dbReference type="RuleBase" id="RU366046"/>
    </source>
</evidence>
<dbReference type="RefSeq" id="WP_151151174.1">
    <property type="nucleotide sequence ID" value="NZ_WAIE01000004.1"/>
</dbReference>
<name>A0A6N6N1F0_9BACT</name>
<comment type="subunit">
    <text evidence="10">Homodimer.</text>
</comment>
<gene>
    <name evidence="12" type="primary">galE</name>
    <name evidence="12" type="ORF">F8A88_10830</name>
</gene>
<evidence type="ECO:0000313" key="12">
    <source>
        <dbReference type="EMBL" id="KAB1441431.1"/>
    </source>
</evidence>
<dbReference type="Pfam" id="PF01370">
    <property type="entry name" value="Epimerase"/>
    <property type="match status" value="1"/>
</dbReference>
<dbReference type="Proteomes" id="UP000438699">
    <property type="component" value="Unassembled WGS sequence"/>
</dbReference>
<sequence>MSRKILITGGAGYIGSHANLELAAKGYETVVLDNLVYGHREFVQKGEFVLGDISDPACLDLVFANHDIDAVMHFAAYTYVGESVQDPGKYYANNMGGTLNLLAAMRRAGVNRFIFSSTCATYGVPQEMPLTESHPQKPINPYGWTKFMIEQALADYSAAYGMQYVALRYFNAAGADPQGRVGEDHDPETHLIPLAIEAAVDPKRELSIFGTDYDTPDGTCVRDYIHVTDLAQAHILAYEYLRDGGESQYFNLGNGLGFSVREVIDCVSRVSGRAVRAKEAPRREGDPAQLVGSSERIRSVLGWEPQYAELETIVEHAWNWRMKRA</sequence>
<dbReference type="GO" id="GO:0003978">
    <property type="term" value="F:UDP-glucose 4-epimerase activity"/>
    <property type="evidence" value="ECO:0007669"/>
    <property type="project" value="UniProtKB-UniRule"/>
</dbReference>
<comment type="similarity">
    <text evidence="4 10">Belongs to the NAD(P)-dependent epimerase/dehydratase family.</text>
</comment>
<dbReference type="AlphaFoldDB" id="A0A6N6N1F0"/>
<keyword evidence="13" id="KW-1185">Reference proteome</keyword>
<evidence type="ECO:0000256" key="3">
    <source>
        <dbReference type="ARBA" id="ARBA00004947"/>
    </source>
</evidence>
<dbReference type="InterPro" id="IPR005886">
    <property type="entry name" value="UDP_G4E"/>
</dbReference>
<evidence type="ECO:0000256" key="5">
    <source>
        <dbReference type="ARBA" id="ARBA00013189"/>
    </source>
</evidence>
<keyword evidence="9 10" id="KW-0119">Carbohydrate metabolism</keyword>
<keyword evidence="8 10" id="KW-0413">Isomerase</keyword>
<evidence type="ECO:0000256" key="6">
    <source>
        <dbReference type="ARBA" id="ARBA00018569"/>
    </source>
</evidence>
<reference evidence="12 13" key="1">
    <citation type="journal article" date="2017" name="Int. J. Syst. Evol. Microbiol.">
        <title>Desulfovibrio senegalensis sp. nov., a mesophilic sulfate reducer isolated from marine sediment.</title>
        <authorList>
            <person name="Thioye A."/>
            <person name="Gam Z.B.A."/>
            <person name="Mbengue M."/>
            <person name="Cayol J.L."/>
            <person name="Joseph-Bartoli M."/>
            <person name="Toure-Kane C."/>
            <person name="Labat M."/>
        </authorList>
    </citation>
    <scope>NUCLEOTIDE SEQUENCE [LARGE SCALE GENOMIC DNA]</scope>
    <source>
        <strain evidence="12 13">DSM 101509</strain>
    </source>
</reference>
<evidence type="ECO:0000256" key="1">
    <source>
        <dbReference type="ARBA" id="ARBA00000083"/>
    </source>
</evidence>
<evidence type="ECO:0000313" key="13">
    <source>
        <dbReference type="Proteomes" id="UP000438699"/>
    </source>
</evidence>
<protein>
    <recommendedName>
        <fullName evidence="6 10">UDP-glucose 4-epimerase</fullName>
        <ecNumber evidence="5 10">5.1.3.2</ecNumber>
    </recommendedName>
</protein>
<dbReference type="OrthoDB" id="9801785at2"/>
<dbReference type="NCBIfam" id="TIGR01179">
    <property type="entry name" value="galE"/>
    <property type="match status" value="1"/>
</dbReference>